<proteinExistence type="predicted"/>
<dbReference type="InterPro" id="IPR036397">
    <property type="entry name" value="RNaseH_sf"/>
</dbReference>
<feature type="region of interest" description="Disordered" evidence="1">
    <location>
        <begin position="765"/>
        <end position="793"/>
    </location>
</feature>
<dbReference type="SUPFAM" id="SSF53098">
    <property type="entry name" value="Ribonuclease H-like"/>
    <property type="match status" value="2"/>
</dbReference>
<feature type="region of interest" description="Disordered" evidence="1">
    <location>
        <begin position="440"/>
        <end position="459"/>
    </location>
</feature>
<dbReference type="Gene3D" id="3.10.10.10">
    <property type="entry name" value="HIV Type 1 Reverse Transcriptase, subunit A, domain 1"/>
    <property type="match status" value="1"/>
</dbReference>
<evidence type="ECO:0000313" key="3">
    <source>
        <dbReference type="EMBL" id="SPD29876.1"/>
    </source>
</evidence>
<dbReference type="InterPro" id="IPR001584">
    <property type="entry name" value="Integrase_cat-core"/>
</dbReference>
<protein>
    <recommendedName>
        <fullName evidence="2">Integrase catalytic domain-containing protein</fullName>
    </recommendedName>
</protein>
<dbReference type="InterPro" id="IPR043502">
    <property type="entry name" value="DNA/RNA_pol_sf"/>
</dbReference>
<feature type="region of interest" description="Disordered" evidence="1">
    <location>
        <begin position="1"/>
        <end position="43"/>
    </location>
</feature>
<dbReference type="InterPro" id="IPR002156">
    <property type="entry name" value="RNaseH_domain"/>
</dbReference>
<dbReference type="InterPro" id="IPR012337">
    <property type="entry name" value="RNaseH-like_sf"/>
</dbReference>
<feature type="compositionally biased region" description="Basic and acidic residues" evidence="1">
    <location>
        <begin position="73"/>
        <end position="100"/>
    </location>
</feature>
<feature type="region of interest" description="Disordered" evidence="1">
    <location>
        <begin position="65"/>
        <end position="195"/>
    </location>
</feature>
<sequence length="1087" mass="122258">MSGVPLSSRRPRSVVQRESKSSTQKISSKMSYKPSRRTKTSYKSSWHIEASYKLSDEATVGGASVVASSQHTDPNDKSFGRTDRWATSKELGSHNSDRGNARGSLKYSSTASQAEDSERIISKLRREIRDLKQETRGRSPAKERPRNRSESRSLTPQPVPTQPLEYGKHSRSRPPLHIGKGPQTKEQTSRKTARLGRQHAVWKALDLVSSSPFSRQIERAELLERYTAPCFEIYNGRTDPVAHIGRYQQSMALSRYNDPLMCRLFPSSLGEVALRWEMDALLTMKLEDNETIKEYSTRFWETWNDITMILGVTKRLRKMVVEPHRPQTVAQPKVITPKPSTRSNNAAKSLSTPSNFVAPTFRAFETVFKKPIYKLLEKIKREPFFVWPPKLLGNPALRDGKLYYTYHKDTGHMTENCHMLKVHLERLVSAGHLNQYVDTNLTNKKEPSQTARQPHSSGMASTGVIHVIHNPLCSTISSGSYRSKIQKAAHLRKSFSIIDFVHPAPMCSVSKGVVEQIISFLDKGTHRPGELCRDDVSRSIHEARLGRSRPDQFYIPHIRLLWPERVFFDLSNPELFFLIGSKLSTMDRGQLLQLLMSNRDVFAWSVYDAPGVSPDLACHVLNIFPEHKLVPQKRQKLALERAAIVLEEVERLLESGAIREVQYPVWLSNTVVVKKKHGKWRVCIDFTDLNKACPKDPFPLPQIDQLVDLASRHARLSFLDAFQGDQGVPINSPMPIDSQSGGTIVLVFGGVRSCSECRPGSGIGTRTKAGLLRQQNDGRNGVDYDPSNPSNPSLVLPNATQLSLITGRWELFVDGASNSKGSRAGIVLVSPEGSVLEQVVRLKFFALNNEAEYEALMIGLRTARKLGANHLQADTLKYVRECDKYQRFAPMIHQPAKELNPLSNPWPFAQWGLDIVGPLPQAPGNKRTLMLKNSSGKNVITRFGTPWAAISDNGTQFESRLFKRLCSELGIKNFFSPPGYPQSNGQAEAFNKIILSGIKKKLEEAKGKWVEELPSVLWTHRTTVRKSTGETPFALAYGVEAVILLKVGIPTTRTTDFNVETNEDNLRKDLDLLEERRDLAMVQLASY</sequence>
<dbReference type="GO" id="GO:0004523">
    <property type="term" value="F:RNA-DNA hybrid ribonuclease activity"/>
    <property type="evidence" value="ECO:0007669"/>
    <property type="project" value="InterPro"/>
</dbReference>
<evidence type="ECO:0000259" key="2">
    <source>
        <dbReference type="PROSITE" id="PS50994"/>
    </source>
</evidence>
<reference evidence="3" key="1">
    <citation type="submission" date="2018-02" db="EMBL/GenBank/DDBJ databases">
        <authorList>
            <person name="Cohen D.B."/>
            <person name="Kent A.D."/>
        </authorList>
    </citation>
    <scope>NUCLEOTIDE SEQUENCE</scope>
</reference>
<feature type="domain" description="Integrase catalytic" evidence="2">
    <location>
        <begin position="939"/>
        <end position="1040"/>
    </location>
</feature>
<dbReference type="SUPFAM" id="SSF56672">
    <property type="entry name" value="DNA/RNA polymerases"/>
    <property type="match status" value="1"/>
</dbReference>
<organism evidence="3">
    <name type="scientific">Fagus sylvatica</name>
    <name type="common">Beechnut</name>
    <dbReference type="NCBI Taxonomy" id="28930"/>
    <lineage>
        <taxon>Eukaryota</taxon>
        <taxon>Viridiplantae</taxon>
        <taxon>Streptophyta</taxon>
        <taxon>Embryophyta</taxon>
        <taxon>Tracheophyta</taxon>
        <taxon>Spermatophyta</taxon>
        <taxon>Magnoliopsida</taxon>
        <taxon>eudicotyledons</taxon>
        <taxon>Gunneridae</taxon>
        <taxon>Pentapetalae</taxon>
        <taxon>rosids</taxon>
        <taxon>fabids</taxon>
        <taxon>Fagales</taxon>
        <taxon>Fagaceae</taxon>
        <taxon>Fagus</taxon>
    </lineage>
</organism>
<dbReference type="PANTHER" id="PTHR48475">
    <property type="entry name" value="RIBONUCLEASE H"/>
    <property type="match status" value="1"/>
</dbReference>
<dbReference type="PROSITE" id="PS50994">
    <property type="entry name" value="INTEGRASE"/>
    <property type="match status" value="1"/>
</dbReference>
<accession>A0A2N9IWV9</accession>
<dbReference type="EMBL" id="OIVN01006291">
    <property type="protein sequence ID" value="SPD29876.1"/>
    <property type="molecule type" value="Genomic_DNA"/>
</dbReference>
<feature type="compositionally biased region" description="Polar residues" evidence="1">
    <location>
        <begin position="21"/>
        <end position="30"/>
    </location>
</feature>
<dbReference type="AlphaFoldDB" id="A0A2N9IWV9"/>
<dbReference type="PANTHER" id="PTHR48475:SF2">
    <property type="entry name" value="RIBONUCLEASE H"/>
    <property type="match status" value="1"/>
</dbReference>
<gene>
    <name evidence="3" type="ORF">FSB_LOCUS57758</name>
</gene>
<dbReference type="Gene3D" id="3.30.420.10">
    <property type="entry name" value="Ribonuclease H-like superfamily/Ribonuclease H"/>
    <property type="match status" value="2"/>
</dbReference>
<dbReference type="GO" id="GO:0003676">
    <property type="term" value="F:nucleic acid binding"/>
    <property type="evidence" value="ECO:0007669"/>
    <property type="project" value="InterPro"/>
</dbReference>
<evidence type="ECO:0000256" key="1">
    <source>
        <dbReference type="SAM" id="MobiDB-lite"/>
    </source>
</evidence>
<dbReference type="Pfam" id="PF13456">
    <property type="entry name" value="RVT_3"/>
    <property type="match status" value="1"/>
</dbReference>
<dbReference type="GO" id="GO:0015074">
    <property type="term" value="P:DNA integration"/>
    <property type="evidence" value="ECO:0007669"/>
    <property type="project" value="InterPro"/>
</dbReference>
<feature type="compositionally biased region" description="Basic and acidic residues" evidence="1">
    <location>
        <begin position="116"/>
        <end position="151"/>
    </location>
</feature>
<name>A0A2N9IWV9_FAGSY</name>